<sequence length="107" mass="11381">MIPHLIFCPGPGQTIPIANGKGAAATPDYKTLYFELFRANEQAIRLLTAAQQKAEAQVMEEGKAPLYLEKPLRHCLRNAASPNEGRQADAAVGLGSPARGAGGRKPD</sequence>
<accession>A0A291TAE5</accession>
<gene>
    <name evidence="2" type="ORF">CRH10_07220</name>
</gene>
<dbReference type="EMBL" id="CP023819">
    <property type="protein sequence ID" value="ATL90102.1"/>
    <property type="molecule type" value="Genomic_DNA"/>
</dbReference>
<dbReference type="Proteomes" id="UP000223709">
    <property type="component" value="Chromosome"/>
</dbReference>
<dbReference type="AlphaFoldDB" id="A0A291TAE5"/>
<evidence type="ECO:0000313" key="2">
    <source>
        <dbReference type="EMBL" id="ATL90102.1"/>
    </source>
</evidence>
<evidence type="ECO:0000256" key="1">
    <source>
        <dbReference type="SAM" id="MobiDB-lite"/>
    </source>
</evidence>
<organism evidence="2 3">
    <name type="scientific">Faecalibacterium prausnitzii</name>
    <dbReference type="NCBI Taxonomy" id="853"/>
    <lineage>
        <taxon>Bacteria</taxon>
        <taxon>Bacillati</taxon>
        <taxon>Bacillota</taxon>
        <taxon>Clostridia</taxon>
        <taxon>Eubacteriales</taxon>
        <taxon>Oscillospiraceae</taxon>
        <taxon>Faecalibacterium</taxon>
    </lineage>
</organism>
<protein>
    <submittedName>
        <fullName evidence="2">Uncharacterized protein</fullName>
    </submittedName>
</protein>
<proteinExistence type="predicted"/>
<evidence type="ECO:0000313" key="3">
    <source>
        <dbReference type="Proteomes" id="UP000223709"/>
    </source>
</evidence>
<dbReference type="RefSeq" id="WP_098923863.1">
    <property type="nucleotide sequence ID" value="NZ_CP023819.1"/>
</dbReference>
<reference evidence="2 3" key="1">
    <citation type="submission" date="2017-10" db="EMBL/GenBank/DDBJ databases">
        <title>Complete Genome Sequence of Faecalibacterium prausnitzii isolated from the gut of healthy adult Indian.</title>
        <authorList>
            <person name="Bag S."/>
            <person name="Ghosh T.S."/>
            <person name="Das B."/>
        </authorList>
    </citation>
    <scope>NUCLEOTIDE SEQUENCE [LARGE SCALE GENOMIC DNA]</scope>
    <source>
        <strain evidence="2 3">Indica</strain>
    </source>
</reference>
<feature type="region of interest" description="Disordered" evidence="1">
    <location>
        <begin position="78"/>
        <end position="107"/>
    </location>
</feature>
<name>A0A291TAE5_9FIRM</name>